<dbReference type="EMBL" id="JBHTLU010000012">
    <property type="protein sequence ID" value="MFD1219631.1"/>
    <property type="molecule type" value="Genomic_DNA"/>
</dbReference>
<dbReference type="RefSeq" id="WP_345594894.1">
    <property type="nucleotide sequence ID" value="NZ_BAABJG010000055.1"/>
</dbReference>
<reference evidence="2" key="1">
    <citation type="journal article" date="2019" name="Int. J. Syst. Evol. Microbiol.">
        <title>The Global Catalogue of Microorganisms (GCM) 10K type strain sequencing project: providing services to taxonomists for standard genome sequencing and annotation.</title>
        <authorList>
            <consortium name="The Broad Institute Genomics Platform"/>
            <consortium name="The Broad Institute Genome Sequencing Center for Infectious Disease"/>
            <person name="Wu L."/>
            <person name="Ma J."/>
        </authorList>
    </citation>
    <scope>NUCLEOTIDE SEQUENCE [LARGE SCALE GENOMIC DNA]</scope>
    <source>
        <strain evidence="2">CCUG 53270</strain>
    </source>
</reference>
<comment type="caution">
    <text evidence="1">The sequence shown here is derived from an EMBL/GenBank/DDBJ whole genome shotgun (WGS) entry which is preliminary data.</text>
</comment>
<organism evidence="1 2">
    <name type="scientific">Paenibacillus vulneris</name>
    <dbReference type="NCBI Taxonomy" id="1133364"/>
    <lineage>
        <taxon>Bacteria</taxon>
        <taxon>Bacillati</taxon>
        <taxon>Bacillota</taxon>
        <taxon>Bacilli</taxon>
        <taxon>Bacillales</taxon>
        <taxon>Paenibacillaceae</taxon>
        <taxon>Paenibacillus</taxon>
    </lineage>
</organism>
<name>A0ABW3UIE4_9BACL</name>
<gene>
    <name evidence="1" type="ORF">ACFQ4B_05840</name>
</gene>
<evidence type="ECO:0000313" key="1">
    <source>
        <dbReference type="EMBL" id="MFD1219631.1"/>
    </source>
</evidence>
<keyword evidence="2" id="KW-1185">Reference proteome</keyword>
<evidence type="ECO:0000313" key="2">
    <source>
        <dbReference type="Proteomes" id="UP001597180"/>
    </source>
</evidence>
<dbReference type="Proteomes" id="UP001597180">
    <property type="component" value="Unassembled WGS sequence"/>
</dbReference>
<protein>
    <submittedName>
        <fullName evidence="1">Uncharacterized protein</fullName>
    </submittedName>
</protein>
<sequence length="140" mass="15566">MNSLDSKVTFCSGCFATNEDGSWGINGWSVSQVKEYGLGCYCLNCGGHGEIVIISRRAANRIRESASWVGKRYYPIEEDFVHSFVVNGDEGTYTVKWRLELGVKTAPEGIRTVNGVNVVEAEDILNKALSLFDCCRIRMK</sequence>
<accession>A0ABW3UIE4</accession>
<proteinExistence type="predicted"/>